<evidence type="ECO:0000313" key="2">
    <source>
        <dbReference type="EMBL" id="MBI1621927.1"/>
    </source>
</evidence>
<protein>
    <recommendedName>
        <fullName evidence="4">Minor curlin subunit</fullName>
    </recommendedName>
</protein>
<sequence>MKARRFGMAIASMLAVTLATAGAAIASDHLTFNQNRAINVKAVLLMKGDDRDVTINQAGIANAASIASFGSGGKYAINQTGQSNSALSALLGTRQSAAVNQTFTSGGWPAFATKGRR</sequence>
<evidence type="ECO:0000313" key="3">
    <source>
        <dbReference type="Proteomes" id="UP000601789"/>
    </source>
</evidence>
<evidence type="ECO:0000256" key="1">
    <source>
        <dbReference type="SAM" id="SignalP"/>
    </source>
</evidence>
<gene>
    <name evidence="2" type="ORF">IOD40_14790</name>
</gene>
<evidence type="ECO:0008006" key="4">
    <source>
        <dbReference type="Google" id="ProtNLM"/>
    </source>
</evidence>
<organism evidence="2 3">
    <name type="scientific">Aquamicrobium zhengzhouense</name>
    <dbReference type="NCBI Taxonomy" id="2781738"/>
    <lineage>
        <taxon>Bacteria</taxon>
        <taxon>Pseudomonadati</taxon>
        <taxon>Pseudomonadota</taxon>
        <taxon>Alphaproteobacteria</taxon>
        <taxon>Hyphomicrobiales</taxon>
        <taxon>Phyllobacteriaceae</taxon>
        <taxon>Aquamicrobium</taxon>
    </lineage>
</organism>
<dbReference type="EMBL" id="JADGMQ010000011">
    <property type="protein sequence ID" value="MBI1621927.1"/>
    <property type="molecule type" value="Genomic_DNA"/>
</dbReference>
<reference evidence="2 3" key="1">
    <citation type="submission" date="2020-10" db="EMBL/GenBank/DDBJ databases">
        <title>Aquamicrobium zhengzhouensis sp. nov., a exopolysaccharide producing bacterium isolated from farmland soil.</title>
        <authorList>
            <person name="Wang X."/>
        </authorList>
    </citation>
    <scope>NUCLEOTIDE SEQUENCE [LARGE SCALE GENOMIC DNA]</scope>
    <source>
        <strain evidence="3">cd-1</strain>
    </source>
</reference>
<name>A0ABS0SF49_9HYPH</name>
<dbReference type="RefSeq" id="WP_198477456.1">
    <property type="nucleotide sequence ID" value="NZ_JADGMQ010000011.1"/>
</dbReference>
<keyword evidence="1" id="KW-0732">Signal</keyword>
<dbReference type="Proteomes" id="UP000601789">
    <property type="component" value="Unassembled WGS sequence"/>
</dbReference>
<keyword evidence="3" id="KW-1185">Reference proteome</keyword>
<comment type="caution">
    <text evidence="2">The sequence shown here is derived from an EMBL/GenBank/DDBJ whole genome shotgun (WGS) entry which is preliminary data.</text>
</comment>
<feature type="signal peptide" evidence="1">
    <location>
        <begin position="1"/>
        <end position="26"/>
    </location>
</feature>
<accession>A0ABS0SF49</accession>
<feature type="chain" id="PRO_5047210708" description="Minor curlin subunit" evidence="1">
    <location>
        <begin position="27"/>
        <end position="117"/>
    </location>
</feature>
<proteinExistence type="predicted"/>